<reference evidence="2" key="1">
    <citation type="submission" date="2023-02" db="EMBL/GenBank/DDBJ databases">
        <title>Genome sequence of Hyphococcus flavus.</title>
        <authorList>
            <person name="Rong J.-C."/>
            <person name="Zhao Q."/>
            <person name="Yi M."/>
            <person name="Wu J.-Y."/>
        </authorList>
    </citation>
    <scope>NUCLEOTIDE SEQUENCE</scope>
    <source>
        <strain evidence="2">MCCC 1K03223</strain>
    </source>
</reference>
<dbReference type="EMBL" id="CP118166">
    <property type="protein sequence ID" value="WDI31562.1"/>
    <property type="molecule type" value="Genomic_DNA"/>
</dbReference>
<keyword evidence="1" id="KW-0175">Coiled coil</keyword>
<proteinExistence type="predicted"/>
<name>A0AAE9ZF57_9PROT</name>
<evidence type="ECO:0000256" key="1">
    <source>
        <dbReference type="SAM" id="Coils"/>
    </source>
</evidence>
<dbReference type="RefSeq" id="WP_274493450.1">
    <property type="nucleotide sequence ID" value="NZ_CP118166.1"/>
</dbReference>
<dbReference type="AlphaFoldDB" id="A0AAE9ZF57"/>
<evidence type="ECO:0000313" key="2">
    <source>
        <dbReference type="EMBL" id="WDI31562.1"/>
    </source>
</evidence>
<evidence type="ECO:0000313" key="3">
    <source>
        <dbReference type="Proteomes" id="UP001214043"/>
    </source>
</evidence>
<keyword evidence="3" id="KW-1185">Reference proteome</keyword>
<protein>
    <submittedName>
        <fullName evidence="2">Uncharacterized protein</fullName>
    </submittedName>
</protein>
<gene>
    <name evidence="2" type="ORF">PUV54_16545</name>
</gene>
<accession>A0AAE9ZF57</accession>
<dbReference type="KEGG" id="hfl:PUV54_16545"/>
<organism evidence="2 3">
    <name type="scientific">Hyphococcus flavus</name>
    <dbReference type="NCBI Taxonomy" id="1866326"/>
    <lineage>
        <taxon>Bacteria</taxon>
        <taxon>Pseudomonadati</taxon>
        <taxon>Pseudomonadota</taxon>
        <taxon>Alphaproteobacteria</taxon>
        <taxon>Parvularculales</taxon>
        <taxon>Parvularculaceae</taxon>
        <taxon>Hyphococcus</taxon>
    </lineage>
</organism>
<feature type="coiled-coil region" evidence="1">
    <location>
        <begin position="21"/>
        <end position="55"/>
    </location>
</feature>
<sequence>MGPDQKLKQLAELKKIAAIKVDREKHQLSSIKDELAQLAEERKALQNRMGSVAETKETEPAALINAQYYLDALSNHARHLDQAQQEAHSRTEAQRERIKQALASKIRIDGMKTD</sequence>
<dbReference type="Proteomes" id="UP001214043">
    <property type="component" value="Chromosome"/>
</dbReference>